<gene>
    <name evidence="4" type="ORF">EE52_0207560</name>
</gene>
<accession>A0A0I9SAW3</accession>
<dbReference type="AlphaFoldDB" id="A0A0I9SAW3"/>
<name>A0A0I9SAW3_BACFG</name>
<evidence type="ECO:0000259" key="3">
    <source>
        <dbReference type="PROSITE" id="PS01124"/>
    </source>
</evidence>
<proteinExistence type="predicted"/>
<evidence type="ECO:0000256" key="2">
    <source>
        <dbReference type="SAM" id="MobiDB-lite"/>
    </source>
</evidence>
<dbReference type="PATRIC" id="fig|817.53.peg.1563"/>
<comment type="caution">
    <text evidence="4">The sequence shown here is derived from an EMBL/GenBank/DDBJ whole genome shotgun (WGS) entry which is preliminary data.</text>
</comment>
<dbReference type="GO" id="GO:0003700">
    <property type="term" value="F:DNA-binding transcription factor activity"/>
    <property type="evidence" value="ECO:0007669"/>
    <property type="project" value="InterPro"/>
</dbReference>
<feature type="region of interest" description="Disordered" evidence="2">
    <location>
        <begin position="257"/>
        <end position="277"/>
    </location>
</feature>
<sequence length="392" mass="45260">MLRILCTILQTLNCMDMADWMSVKSISDKYGISESRVLGWIRECEITSSTVGSVVLIDDESVQRLIGNEKRLARLTTNYEQLCGKFERRIEAELEKDEDAALKMRLFDDFAPIVRRILSMVVGGLSTEEQKLFNSAFAASPLSKVAARMGFDSVCEYIKEFRKTLSDLPASTNEIIHGLQSELSRSRKSVEWLKKQQMEEWQMIEAARRRNTDLWNRNESLSKQNRCLEKEKDELSNRLKTLEEVLGGRERIKIAGPEKDEDAASSGEALVETSEVPTDLRSQRSEVGKLQCCKSKLYDRIISLREEVRKIEWEIQLLENHLKIIRSWDYAGIVLEVWIKRNFEKKVKVSIQEVVTEVEAETTTHTDSEVASVEGKKKEDGFWHKLRFRFGH</sequence>
<feature type="coiled-coil region" evidence="1">
    <location>
        <begin position="218"/>
        <end position="245"/>
    </location>
</feature>
<evidence type="ECO:0000313" key="4">
    <source>
        <dbReference type="EMBL" id="KFX75300.1"/>
    </source>
</evidence>
<organism evidence="4">
    <name type="scientific">Bacteroides fragilis</name>
    <dbReference type="NCBI Taxonomy" id="817"/>
    <lineage>
        <taxon>Bacteria</taxon>
        <taxon>Pseudomonadati</taxon>
        <taxon>Bacteroidota</taxon>
        <taxon>Bacteroidia</taxon>
        <taxon>Bacteroidales</taxon>
        <taxon>Bacteroidaceae</taxon>
        <taxon>Bacteroides</taxon>
    </lineage>
</organism>
<dbReference type="InterPro" id="IPR018060">
    <property type="entry name" value="HTH_AraC"/>
</dbReference>
<dbReference type="EMBL" id="JMZZ02000103">
    <property type="protein sequence ID" value="KFX75300.1"/>
    <property type="molecule type" value="Genomic_DNA"/>
</dbReference>
<feature type="domain" description="HTH araC/xylS-type" evidence="3">
    <location>
        <begin position="132"/>
        <end position="175"/>
    </location>
</feature>
<reference evidence="4" key="2">
    <citation type="submission" date="2014-07" db="EMBL/GenBank/DDBJ databases">
        <title>Genetics and epidemiology of antimicrobial resistance in B. fragilis group.</title>
        <authorList>
            <person name="Sydenham T.V."/>
            <person name="Hasman H."/>
            <person name="Kemp M."/>
            <person name="Justesen U.S."/>
        </authorList>
    </citation>
    <scope>NUCLEOTIDE SEQUENCE [LARGE SCALE GENOMIC DNA]</scope>
    <source>
        <strain evidence="4">DCMOUH0018B</strain>
    </source>
</reference>
<protein>
    <recommendedName>
        <fullName evidence="3">HTH araC/xylS-type domain-containing protein</fullName>
    </recommendedName>
</protein>
<evidence type="ECO:0000256" key="1">
    <source>
        <dbReference type="SAM" id="Coils"/>
    </source>
</evidence>
<dbReference type="GO" id="GO:0043565">
    <property type="term" value="F:sequence-specific DNA binding"/>
    <property type="evidence" value="ECO:0007669"/>
    <property type="project" value="InterPro"/>
</dbReference>
<reference evidence="4" key="1">
    <citation type="book" date="2014" name="THE 24TH EUROPEAN CONGRESS OF CLINICAL MICROBIOLOGY AND INFECTIOUS DISEASES" publisher="ECCMID 2014" city="Barcelona, Spain">
        <title>Identification of resistance genes in three multidrug-resistant Bacteroides fragilis isolates by whole genome sequencing.</title>
        <editorList>
            <person name="Unknown"/>
            <person name="A."/>
        </editorList>
        <authorList>
            <person name="Sydenham T.V."/>
            <person name="Hasman H."/>
            <person name="Wang M."/>
            <person name="Soki J."/>
            <person name="Nagy E."/>
            <person name="Justesen U.S."/>
        </authorList>
    </citation>
    <scope>NUCLEOTIDE SEQUENCE</scope>
    <source>
        <strain evidence="4">DCMOUH0018B</strain>
    </source>
</reference>
<keyword evidence="1" id="KW-0175">Coiled coil</keyword>
<dbReference type="PROSITE" id="PS01124">
    <property type="entry name" value="HTH_ARAC_FAMILY_2"/>
    <property type="match status" value="1"/>
</dbReference>